<sequence length="318" mass="35664">MAVAEQPWPRCASYHSPNTNSCQDLGNSILLLLGLIICMNIGINLVTLLCSFSPRTLLSAPSAPVSPTASPLSLSTEASKSSSPRKKTQHSKPSPPAVHLRCTMDPVKMTVTPRPTRRQRHRGWSARRAHHPVAWAPDTDDEEKHPHRHRAICSHNWDHPSDWDGFQSTQGYWDPWAQDTAGLPTQGIRFQEVVERRPLKREMRSEMSLEAYVYPVNPPPPSPQCHKNNGGRAGAEWGQEPCSPDPPAPKGPAIVPDIPQRHPSRHVVYDALDVRRRLRELTQEVESLAHCYPMATRSNAAEGANKDKDWVYRPLTER</sequence>
<proteinExistence type="predicted"/>
<feature type="compositionally biased region" description="Low complexity" evidence="5">
    <location>
        <begin position="60"/>
        <end position="82"/>
    </location>
</feature>
<comment type="subcellular location">
    <subcellularLocation>
        <location evidence="1">Membrane</location>
        <topology evidence="1">Single-pass membrane protein</topology>
    </subcellularLocation>
</comment>
<reference evidence="9" key="1">
    <citation type="journal article" date="2013" name="Science">
        <title>Comparative analysis of bat genomes provides insight into the evolution of flight and immunity.</title>
        <authorList>
            <person name="Zhang G."/>
            <person name="Cowled C."/>
            <person name="Shi Z."/>
            <person name="Huang Z."/>
            <person name="Bishop-Lilly K.A."/>
            <person name="Fang X."/>
            <person name="Wynne J.W."/>
            <person name="Xiong Z."/>
            <person name="Baker M.L."/>
            <person name="Zhao W."/>
            <person name="Tachedjian M."/>
            <person name="Zhu Y."/>
            <person name="Zhou P."/>
            <person name="Jiang X."/>
            <person name="Ng J."/>
            <person name="Yang L."/>
            <person name="Wu L."/>
            <person name="Xiao J."/>
            <person name="Feng Y."/>
            <person name="Chen Y."/>
            <person name="Sun X."/>
            <person name="Zhang Y."/>
            <person name="Marsh G.A."/>
            <person name="Crameri G."/>
            <person name="Broder C.C."/>
            <person name="Frey K.G."/>
            <person name="Wang L.F."/>
            <person name="Wang J."/>
        </authorList>
    </citation>
    <scope>NUCLEOTIDE SEQUENCE [LARGE SCALE GENOMIC DNA]</scope>
</reference>
<evidence type="ECO:0000256" key="2">
    <source>
        <dbReference type="ARBA" id="ARBA00022692"/>
    </source>
</evidence>
<dbReference type="PANTHER" id="PTHR34834">
    <property type="entry name" value="SPERMATID MATURATION PROTEIN 1"/>
    <property type="match status" value="1"/>
</dbReference>
<evidence type="ECO:0000259" key="7">
    <source>
        <dbReference type="Pfam" id="PF15670"/>
    </source>
</evidence>
<accession>L5M254</accession>
<dbReference type="GO" id="GO:0030317">
    <property type="term" value="P:flagellated sperm motility"/>
    <property type="evidence" value="ECO:0007669"/>
    <property type="project" value="TreeGrafter"/>
</dbReference>
<evidence type="ECO:0000256" key="3">
    <source>
        <dbReference type="ARBA" id="ARBA00022989"/>
    </source>
</evidence>
<feature type="transmembrane region" description="Helical" evidence="6">
    <location>
        <begin position="29"/>
        <end position="52"/>
    </location>
</feature>
<feature type="domain" description="Spermatid maturation protein 1 N-terminal" evidence="7">
    <location>
        <begin position="5"/>
        <end position="155"/>
    </location>
</feature>
<feature type="region of interest" description="Disordered" evidence="5">
    <location>
        <begin position="60"/>
        <end position="100"/>
    </location>
</feature>
<protein>
    <submittedName>
        <fullName evidence="8">Spermatid maturation protein 1</fullName>
    </submittedName>
</protein>
<dbReference type="GO" id="GO:0005737">
    <property type="term" value="C:cytoplasm"/>
    <property type="evidence" value="ECO:0007669"/>
    <property type="project" value="TreeGrafter"/>
</dbReference>
<evidence type="ECO:0000313" key="9">
    <source>
        <dbReference type="Proteomes" id="UP000010556"/>
    </source>
</evidence>
<keyword evidence="4 6" id="KW-0472">Membrane</keyword>
<gene>
    <name evidence="8" type="ORF">MDA_GLEAN10018295</name>
</gene>
<keyword evidence="3 6" id="KW-1133">Transmembrane helix</keyword>
<name>L5M254_MYODS</name>
<evidence type="ECO:0000256" key="4">
    <source>
        <dbReference type="ARBA" id="ARBA00023136"/>
    </source>
</evidence>
<dbReference type="eggNOG" id="ENOG502ST8J">
    <property type="taxonomic scope" value="Eukaryota"/>
</dbReference>
<dbReference type="Proteomes" id="UP000010556">
    <property type="component" value="Unassembled WGS sequence"/>
</dbReference>
<dbReference type="GO" id="GO:0016020">
    <property type="term" value="C:membrane"/>
    <property type="evidence" value="ECO:0007669"/>
    <property type="project" value="UniProtKB-SubCell"/>
</dbReference>
<keyword evidence="2 6" id="KW-0812">Transmembrane</keyword>
<organism evidence="8 9">
    <name type="scientific">Myotis davidii</name>
    <name type="common">David's myotis</name>
    <dbReference type="NCBI Taxonomy" id="225400"/>
    <lineage>
        <taxon>Eukaryota</taxon>
        <taxon>Metazoa</taxon>
        <taxon>Chordata</taxon>
        <taxon>Craniata</taxon>
        <taxon>Vertebrata</taxon>
        <taxon>Euteleostomi</taxon>
        <taxon>Mammalia</taxon>
        <taxon>Eutheria</taxon>
        <taxon>Laurasiatheria</taxon>
        <taxon>Chiroptera</taxon>
        <taxon>Yangochiroptera</taxon>
        <taxon>Vespertilionidae</taxon>
        <taxon>Myotis</taxon>
    </lineage>
</organism>
<evidence type="ECO:0000313" key="8">
    <source>
        <dbReference type="EMBL" id="ELK31793.1"/>
    </source>
</evidence>
<evidence type="ECO:0000256" key="1">
    <source>
        <dbReference type="ARBA" id="ARBA00004167"/>
    </source>
</evidence>
<dbReference type="GO" id="GO:0007291">
    <property type="term" value="P:sperm individualization"/>
    <property type="evidence" value="ECO:0007669"/>
    <property type="project" value="TreeGrafter"/>
</dbReference>
<dbReference type="PANTHER" id="PTHR34834:SF1">
    <property type="entry name" value="SPERMATID MATURATION PROTEIN 1"/>
    <property type="match status" value="1"/>
</dbReference>
<feature type="region of interest" description="Disordered" evidence="5">
    <location>
        <begin position="220"/>
        <end position="262"/>
    </location>
</feature>
<evidence type="ECO:0000256" key="5">
    <source>
        <dbReference type="SAM" id="MobiDB-lite"/>
    </source>
</evidence>
<evidence type="ECO:0000256" key="6">
    <source>
        <dbReference type="SAM" id="Phobius"/>
    </source>
</evidence>
<dbReference type="InterPro" id="IPR031368">
    <property type="entry name" value="SPEM1_N"/>
</dbReference>
<keyword evidence="9" id="KW-1185">Reference proteome</keyword>
<dbReference type="AlphaFoldDB" id="L5M254"/>
<dbReference type="Pfam" id="PF15670">
    <property type="entry name" value="Spem1"/>
    <property type="match status" value="1"/>
</dbReference>
<dbReference type="EMBL" id="KB105946">
    <property type="protein sequence ID" value="ELK31793.1"/>
    <property type="molecule type" value="Genomic_DNA"/>
</dbReference>